<feature type="region of interest" description="Disordered" evidence="1">
    <location>
        <begin position="1"/>
        <end position="21"/>
    </location>
</feature>
<comment type="caution">
    <text evidence="2">The sequence shown here is derived from an EMBL/GenBank/DDBJ whole genome shotgun (WGS) entry which is preliminary data.</text>
</comment>
<dbReference type="RefSeq" id="WP_407825465.1">
    <property type="nucleotide sequence ID" value="NZ_JBJLSN010000055.1"/>
</dbReference>
<evidence type="ECO:0000313" key="2">
    <source>
        <dbReference type="EMBL" id="MFL7904716.1"/>
    </source>
</evidence>
<accession>A0ABW8VED7</accession>
<dbReference type="EMBL" id="JBJLSN010000055">
    <property type="protein sequence ID" value="MFL7904716.1"/>
    <property type="molecule type" value="Genomic_DNA"/>
</dbReference>
<organism evidence="2 3">
    <name type="scientific">Azospirillum argentinense</name>
    <dbReference type="NCBI Taxonomy" id="2970906"/>
    <lineage>
        <taxon>Bacteria</taxon>
        <taxon>Pseudomonadati</taxon>
        <taxon>Pseudomonadota</taxon>
        <taxon>Alphaproteobacteria</taxon>
        <taxon>Rhodospirillales</taxon>
        <taxon>Azospirillaceae</taxon>
        <taxon>Azospirillum</taxon>
    </lineage>
</organism>
<keyword evidence="3" id="KW-1185">Reference proteome</keyword>
<proteinExistence type="predicted"/>
<evidence type="ECO:0000313" key="3">
    <source>
        <dbReference type="Proteomes" id="UP001628281"/>
    </source>
</evidence>
<name>A0ABW8VED7_9PROT</name>
<dbReference type="Proteomes" id="UP001628281">
    <property type="component" value="Unassembled WGS sequence"/>
</dbReference>
<protein>
    <submittedName>
        <fullName evidence="2">Uncharacterized protein</fullName>
    </submittedName>
</protein>
<evidence type="ECO:0000256" key="1">
    <source>
        <dbReference type="SAM" id="MobiDB-lite"/>
    </source>
</evidence>
<sequence length="160" mass="17547">MSRRRPTPTSPHPAQFSMLPDAYSPLPRTPAALPGSLGCATRVAGLVAYGLDQARLERGRSRDDVATRMSELTGERISKDMLNAMTAESHQGHRFPLQWLPAFTEATGCYDLYTQMAELIGAMVLIGQDVIAAKMAEQDRIAAQAQATKRRLARMVGRYA</sequence>
<reference evidence="2 3" key="1">
    <citation type="submission" date="2024-11" db="EMBL/GenBank/DDBJ databases">
        <title>Draft genome sequences of two bacteria associated to sugarcane roots in Colombia.</title>
        <authorList>
            <person name="Pardo-Diaz S."/>
            <person name="Masmela-Mendoza J."/>
            <person name="Delgadillo-Duran P."/>
            <person name="Bautista E.J."/>
            <person name="Rojas-Tapias D.F."/>
        </authorList>
    </citation>
    <scope>NUCLEOTIDE SEQUENCE [LARGE SCALE GENOMIC DNA]</scope>
    <source>
        <strain evidence="2 3">Ap18</strain>
    </source>
</reference>
<gene>
    <name evidence="2" type="ORF">ACJ41P_26550</name>
</gene>